<organism evidence="2 3">
    <name type="scientific">candidate division WWE3 bacterium GW2011_GWC1_41_7</name>
    <dbReference type="NCBI Taxonomy" id="1619119"/>
    <lineage>
        <taxon>Bacteria</taxon>
        <taxon>Katanobacteria</taxon>
    </lineage>
</organism>
<name>A0A0G0ZGL8_UNCKA</name>
<keyword evidence="1" id="KW-1133">Transmembrane helix</keyword>
<dbReference type="EMBL" id="LCBX01000007">
    <property type="protein sequence ID" value="KKS21171.1"/>
    <property type="molecule type" value="Genomic_DNA"/>
</dbReference>
<accession>A0A0G0ZGL8</accession>
<reference evidence="2 3" key="1">
    <citation type="journal article" date="2015" name="Nature">
        <title>rRNA introns, odd ribosomes, and small enigmatic genomes across a large radiation of phyla.</title>
        <authorList>
            <person name="Brown C.T."/>
            <person name="Hug L.A."/>
            <person name="Thomas B.C."/>
            <person name="Sharon I."/>
            <person name="Castelle C.J."/>
            <person name="Singh A."/>
            <person name="Wilkins M.J."/>
            <person name="Williams K.H."/>
            <person name="Banfield J.F."/>
        </authorList>
    </citation>
    <scope>NUCLEOTIDE SEQUENCE [LARGE SCALE GENOMIC DNA]</scope>
</reference>
<comment type="caution">
    <text evidence="2">The sequence shown here is derived from an EMBL/GenBank/DDBJ whole genome shotgun (WGS) entry which is preliminary data.</text>
</comment>
<evidence type="ECO:0000313" key="2">
    <source>
        <dbReference type="EMBL" id="KKS21171.1"/>
    </source>
</evidence>
<gene>
    <name evidence="2" type="ORF">UU77_C0007G0016</name>
</gene>
<feature type="transmembrane region" description="Helical" evidence="1">
    <location>
        <begin position="178"/>
        <end position="197"/>
    </location>
</feature>
<protein>
    <submittedName>
        <fullName evidence="2">Uncharacterized protein</fullName>
    </submittedName>
</protein>
<evidence type="ECO:0000313" key="3">
    <source>
        <dbReference type="Proteomes" id="UP000034507"/>
    </source>
</evidence>
<sequence>MKRHIKQLVSAIALVLFFLTPIIGLAQDYVSDAIEALQDNGPVYVAPDTAGTDINTAAKLQRALREGDNIVLVMLPESDGVDSDILSIVRRLSEDLGDSSIIGLSVGRDVIGYAPTLPAGVAADQMRRANSVSNDPVTALITFAQNIHLWQGENPQPTATPLPTPTPSPVQNTERKPIWIVFLGIGIALALMLFLLVPRLRSLNGNVEVGASLSRETQQDLVEAKNALETIYTHTKQVTRPEIRRILEEIYSIVAHEIVGEIWDEPHRASAVTIQRIKEDLKTFSDVMRLYSQILSGHLRLAAVDADFQVNLENKFFPQVRNAFREIADQLDKDDLQQLERLVKYLSNEFKARGMS</sequence>
<evidence type="ECO:0000256" key="1">
    <source>
        <dbReference type="SAM" id="Phobius"/>
    </source>
</evidence>
<dbReference type="Proteomes" id="UP000034507">
    <property type="component" value="Unassembled WGS sequence"/>
</dbReference>
<keyword evidence="1" id="KW-0812">Transmembrane</keyword>
<proteinExistence type="predicted"/>
<keyword evidence="1" id="KW-0472">Membrane</keyword>
<dbReference type="AlphaFoldDB" id="A0A0G0ZGL8"/>